<protein>
    <submittedName>
        <fullName evidence="6">MtnX-like HAD-IB family phosphatase</fullName>
        <ecNumber evidence="6">3.1.3.-</ecNumber>
    </submittedName>
</protein>
<dbReference type="Gene3D" id="3.40.50.1000">
    <property type="entry name" value="HAD superfamily/HAD-like"/>
    <property type="match status" value="1"/>
</dbReference>
<accession>A0AAE3HFB8</accession>
<evidence type="ECO:0000256" key="2">
    <source>
        <dbReference type="ARBA" id="ARBA00009184"/>
    </source>
</evidence>
<dbReference type="Gene3D" id="3.90.1470.20">
    <property type="match status" value="1"/>
</dbReference>
<name>A0AAE3HFB8_9FIRM</name>
<dbReference type="Proteomes" id="UP001205748">
    <property type="component" value="Unassembled WGS sequence"/>
</dbReference>
<dbReference type="InterPro" id="IPR006384">
    <property type="entry name" value="HAD_hydro_PyrdxlP_Pase-like"/>
</dbReference>
<dbReference type="PANTHER" id="PTHR43344">
    <property type="entry name" value="PHOSPHOSERINE PHOSPHATASE"/>
    <property type="match status" value="1"/>
</dbReference>
<evidence type="ECO:0000256" key="4">
    <source>
        <dbReference type="ARBA" id="ARBA00022801"/>
    </source>
</evidence>
<dbReference type="NCBIfam" id="TIGR01488">
    <property type="entry name" value="HAD-SF-IB"/>
    <property type="match status" value="1"/>
</dbReference>
<keyword evidence="7" id="KW-1185">Reference proteome</keyword>
<keyword evidence="4 6" id="KW-0378">Hydrolase</keyword>
<sequence length="213" mass="24512">MKRIYLVDFDGTITQKDTNDAMADTFAPKEWREIDDKWNRGEIPTKDAMEQILSMVAATEDELDEFFTSLPIDPGFKDFVQWVEKRRESIYIISDGIDFSIKRILKQHGLEDIPFFSNKISFSGEEIKVSVSQERLKGCTYGTCKCKVMENIKGQYPKNRQVVFIGDGYSDACVAPKTDLIFAKGVLAEYCQQENIDFHPFKDFGDILQELDK</sequence>
<dbReference type="InterPro" id="IPR023214">
    <property type="entry name" value="HAD_sf"/>
</dbReference>
<dbReference type="GO" id="GO:0006564">
    <property type="term" value="P:L-serine biosynthetic process"/>
    <property type="evidence" value="ECO:0007669"/>
    <property type="project" value="TreeGrafter"/>
</dbReference>
<dbReference type="InterPro" id="IPR050582">
    <property type="entry name" value="HAD-like_SerB"/>
</dbReference>
<evidence type="ECO:0000313" key="7">
    <source>
        <dbReference type="Proteomes" id="UP001205748"/>
    </source>
</evidence>
<reference evidence="6" key="1">
    <citation type="submission" date="2022-07" db="EMBL/GenBank/DDBJ databases">
        <title>Enhanced cultured diversity of the mouse gut microbiota enables custom-made synthetic communities.</title>
        <authorList>
            <person name="Afrizal A."/>
        </authorList>
    </citation>
    <scope>NUCLEOTIDE SEQUENCE</scope>
    <source>
        <strain evidence="6">DSM 28593</strain>
    </source>
</reference>
<evidence type="ECO:0000313" key="6">
    <source>
        <dbReference type="EMBL" id="MCR1899530.1"/>
    </source>
</evidence>
<dbReference type="GO" id="GO:0000287">
    <property type="term" value="F:magnesium ion binding"/>
    <property type="evidence" value="ECO:0007669"/>
    <property type="project" value="TreeGrafter"/>
</dbReference>
<keyword evidence="5" id="KW-0460">Magnesium</keyword>
<dbReference type="GO" id="GO:0005737">
    <property type="term" value="C:cytoplasm"/>
    <property type="evidence" value="ECO:0007669"/>
    <property type="project" value="TreeGrafter"/>
</dbReference>
<gene>
    <name evidence="6" type="ORF">NSA47_11085</name>
</gene>
<dbReference type="RefSeq" id="WP_257531995.1">
    <property type="nucleotide sequence ID" value="NZ_JANKAS010000010.1"/>
</dbReference>
<comment type="similarity">
    <text evidence="2">Belongs to the HAD-like hydrolase superfamily. SerB family.</text>
</comment>
<evidence type="ECO:0000256" key="3">
    <source>
        <dbReference type="ARBA" id="ARBA00022723"/>
    </source>
</evidence>
<dbReference type="EMBL" id="JANKAS010000010">
    <property type="protein sequence ID" value="MCR1899530.1"/>
    <property type="molecule type" value="Genomic_DNA"/>
</dbReference>
<proteinExistence type="inferred from homology"/>
<dbReference type="PANTHER" id="PTHR43344:SF21">
    <property type="entry name" value="POLYOL PHOSPHATE PHOSPHATASE PYP1"/>
    <property type="match status" value="1"/>
</dbReference>
<keyword evidence="3" id="KW-0479">Metal-binding</keyword>
<dbReference type="SUPFAM" id="SSF56784">
    <property type="entry name" value="HAD-like"/>
    <property type="match status" value="1"/>
</dbReference>
<dbReference type="GO" id="GO:0036424">
    <property type="term" value="F:L-phosphoserine phosphatase activity"/>
    <property type="evidence" value="ECO:0007669"/>
    <property type="project" value="TreeGrafter"/>
</dbReference>
<comment type="cofactor">
    <cofactor evidence="1">
        <name>Mg(2+)</name>
        <dbReference type="ChEBI" id="CHEBI:18420"/>
    </cofactor>
</comment>
<dbReference type="AlphaFoldDB" id="A0AAE3HFB8"/>
<comment type="caution">
    <text evidence="6">The sequence shown here is derived from an EMBL/GenBank/DDBJ whole genome shotgun (WGS) entry which is preliminary data.</text>
</comment>
<dbReference type="InterPro" id="IPR016965">
    <property type="entry name" value="Pase_PHOSPHO-typ"/>
</dbReference>
<evidence type="ECO:0000256" key="1">
    <source>
        <dbReference type="ARBA" id="ARBA00001946"/>
    </source>
</evidence>
<organism evidence="6 7">
    <name type="scientific">Irregularibacter muris</name>
    <dbReference type="NCBI Taxonomy" id="1796619"/>
    <lineage>
        <taxon>Bacteria</taxon>
        <taxon>Bacillati</taxon>
        <taxon>Bacillota</taxon>
        <taxon>Clostridia</taxon>
        <taxon>Eubacteriales</taxon>
        <taxon>Eubacteriaceae</taxon>
        <taxon>Irregularibacter</taxon>
    </lineage>
</organism>
<evidence type="ECO:0000256" key="5">
    <source>
        <dbReference type="ARBA" id="ARBA00022842"/>
    </source>
</evidence>
<dbReference type="NCBIfam" id="TIGR01489">
    <property type="entry name" value="DKMTPPase-SF"/>
    <property type="match status" value="1"/>
</dbReference>
<dbReference type="EC" id="3.1.3.-" evidence="6"/>
<dbReference type="InterPro" id="IPR036412">
    <property type="entry name" value="HAD-like_sf"/>
</dbReference>
<dbReference type="Pfam" id="PF06888">
    <property type="entry name" value="Put_Phosphatase"/>
    <property type="match status" value="1"/>
</dbReference>